<feature type="compositionally biased region" description="Polar residues" evidence="7">
    <location>
        <begin position="56"/>
        <end position="74"/>
    </location>
</feature>
<reference evidence="9 10" key="1">
    <citation type="submission" date="2024-06" db="EMBL/GenBank/DDBJ databases">
        <authorList>
            <person name="Kraege A."/>
            <person name="Thomma B."/>
        </authorList>
    </citation>
    <scope>NUCLEOTIDE SEQUENCE [LARGE SCALE GENOMIC DNA]</scope>
</reference>
<keyword evidence="5 8" id="KW-1133">Transmembrane helix</keyword>
<keyword evidence="6 8" id="KW-0472">Membrane</keyword>
<keyword evidence="4" id="KW-0378">Hydrolase</keyword>
<dbReference type="PANTHER" id="PTHR12174:SF73">
    <property type="entry name" value="SIGNAL PEPTIDE PEPTIDASE DOMAIN CONTAINING PROTEIN"/>
    <property type="match status" value="1"/>
</dbReference>
<dbReference type="InterPro" id="IPR006639">
    <property type="entry name" value="Preselin/SPP"/>
</dbReference>
<feature type="transmembrane region" description="Helical" evidence="8">
    <location>
        <begin position="463"/>
        <end position="485"/>
    </location>
</feature>
<evidence type="ECO:0000256" key="7">
    <source>
        <dbReference type="SAM" id="MobiDB-lite"/>
    </source>
</evidence>
<feature type="transmembrane region" description="Helical" evidence="8">
    <location>
        <begin position="358"/>
        <end position="379"/>
    </location>
</feature>
<comment type="subcellular location">
    <subcellularLocation>
        <location evidence="1">Endomembrane system</location>
        <topology evidence="1">Multi-pass membrane protein</topology>
    </subcellularLocation>
</comment>
<organism evidence="9 10">
    <name type="scientific">Coccomyxa viridis</name>
    <dbReference type="NCBI Taxonomy" id="1274662"/>
    <lineage>
        <taxon>Eukaryota</taxon>
        <taxon>Viridiplantae</taxon>
        <taxon>Chlorophyta</taxon>
        <taxon>core chlorophytes</taxon>
        <taxon>Trebouxiophyceae</taxon>
        <taxon>Trebouxiophyceae incertae sedis</taxon>
        <taxon>Coccomyxaceae</taxon>
        <taxon>Coccomyxa</taxon>
    </lineage>
</organism>
<protein>
    <submittedName>
        <fullName evidence="9">G103 protein</fullName>
    </submittedName>
</protein>
<evidence type="ECO:0000256" key="4">
    <source>
        <dbReference type="ARBA" id="ARBA00022801"/>
    </source>
</evidence>
<comment type="caution">
    <text evidence="9">The sequence shown here is derived from an EMBL/GenBank/DDBJ whole genome shotgun (WGS) entry which is preliminary data.</text>
</comment>
<keyword evidence="10" id="KW-1185">Reference proteome</keyword>
<name>A0ABP1FEW6_9CHLO</name>
<evidence type="ECO:0000313" key="10">
    <source>
        <dbReference type="Proteomes" id="UP001497392"/>
    </source>
</evidence>
<evidence type="ECO:0000256" key="3">
    <source>
        <dbReference type="ARBA" id="ARBA00022692"/>
    </source>
</evidence>
<feature type="transmembrane region" description="Helical" evidence="8">
    <location>
        <begin position="491"/>
        <end position="509"/>
    </location>
</feature>
<dbReference type="SMART" id="SM00730">
    <property type="entry name" value="PSN"/>
    <property type="match status" value="1"/>
</dbReference>
<sequence>MPCPLINSSCRPACSRREAGVFNIQKRSEDSVKRVRTEFGHRSWKSRPVWCKASQEDQAQQERAQSKSAAQNGASHHADEASSNGNAPVELQGQDTPWRWVDSEDALRTYIVFFGILLAGELPLLKGVQYADLPYFVGLATLTIYIGAHRGLSSRNRQQLSMQQSALAPLAASAALFGGYLIIKLFPNFSLQAFFNLYFWLIGSVAVAGNVLPPLRRLGGQYGESSIDVNFPDGWFLDENGASISQAQIAPTDIAAAATGLCIATLQLLHPHWTLNNLLACLIATDILQLLGLRSFKAAAVMLFGLLAYDVFWVFGSPAVIGDNVMLAVATSDALTGPTRLLFPRFAGSIGEASRFPFSLLGLGDIAVPGLLACLALRYDASRSTDFRGRQMAAAQALQASLDASSPGASDREITHAAADAAEVAFDRVADAELAHREGTEGTSATASSSYAVSDAVLDQRTYFVPTMAAYIGGLGIAFAANAITHMGQPALLYLVPATCGAIFLVAAGRGEVGRVLSFVDTPSPAVEKALGRQKDGAQ</sequence>
<evidence type="ECO:0000313" key="9">
    <source>
        <dbReference type="EMBL" id="CAL5218425.1"/>
    </source>
</evidence>
<gene>
    <name evidence="9" type="primary">g103</name>
    <name evidence="9" type="ORF">VP750_LOCUS84</name>
</gene>
<dbReference type="PANTHER" id="PTHR12174">
    <property type="entry name" value="SIGNAL PEPTIDE PEPTIDASE"/>
    <property type="match status" value="1"/>
</dbReference>
<keyword evidence="3 8" id="KW-0812">Transmembrane</keyword>
<accession>A0ABP1FEW6</accession>
<feature type="transmembrane region" description="Helical" evidence="8">
    <location>
        <begin position="107"/>
        <end position="127"/>
    </location>
</feature>
<comment type="similarity">
    <text evidence="2">Belongs to the peptidase A22B family.</text>
</comment>
<evidence type="ECO:0000256" key="6">
    <source>
        <dbReference type="ARBA" id="ARBA00023136"/>
    </source>
</evidence>
<dbReference type="Proteomes" id="UP001497392">
    <property type="component" value="Unassembled WGS sequence"/>
</dbReference>
<feature type="transmembrane region" description="Helical" evidence="8">
    <location>
        <begin position="298"/>
        <end position="316"/>
    </location>
</feature>
<dbReference type="Pfam" id="PF04258">
    <property type="entry name" value="Peptidase_A22B"/>
    <property type="match status" value="1"/>
</dbReference>
<evidence type="ECO:0000256" key="1">
    <source>
        <dbReference type="ARBA" id="ARBA00004127"/>
    </source>
</evidence>
<evidence type="ECO:0000256" key="5">
    <source>
        <dbReference type="ARBA" id="ARBA00022989"/>
    </source>
</evidence>
<evidence type="ECO:0000256" key="8">
    <source>
        <dbReference type="SAM" id="Phobius"/>
    </source>
</evidence>
<dbReference type="InterPro" id="IPR007369">
    <property type="entry name" value="Peptidase_A22B_SPP"/>
</dbReference>
<feature type="transmembrane region" description="Helical" evidence="8">
    <location>
        <begin position="133"/>
        <end position="153"/>
    </location>
</feature>
<feature type="region of interest" description="Disordered" evidence="7">
    <location>
        <begin position="55"/>
        <end position="90"/>
    </location>
</feature>
<evidence type="ECO:0000256" key="2">
    <source>
        <dbReference type="ARBA" id="ARBA00006859"/>
    </source>
</evidence>
<dbReference type="EMBL" id="CAXHTA020000001">
    <property type="protein sequence ID" value="CAL5218425.1"/>
    <property type="molecule type" value="Genomic_DNA"/>
</dbReference>
<feature type="transmembrane region" description="Helical" evidence="8">
    <location>
        <begin position="189"/>
        <end position="212"/>
    </location>
</feature>
<proteinExistence type="inferred from homology"/>
<feature type="transmembrane region" description="Helical" evidence="8">
    <location>
        <begin position="165"/>
        <end position="183"/>
    </location>
</feature>